<organism evidence="8 9">
    <name type="scientific">Diutina rugosa</name>
    <name type="common">Yeast</name>
    <name type="synonym">Candida rugosa</name>
    <dbReference type="NCBI Taxonomy" id="5481"/>
    <lineage>
        <taxon>Eukaryota</taxon>
        <taxon>Fungi</taxon>
        <taxon>Dikarya</taxon>
        <taxon>Ascomycota</taxon>
        <taxon>Saccharomycotina</taxon>
        <taxon>Pichiomycetes</taxon>
        <taxon>Debaryomycetaceae</taxon>
        <taxon>Diutina</taxon>
    </lineage>
</organism>
<dbReference type="GO" id="GO:0016788">
    <property type="term" value="F:hydrolase activity, acting on ester bonds"/>
    <property type="evidence" value="ECO:0007669"/>
    <property type="project" value="TreeGrafter"/>
</dbReference>
<evidence type="ECO:0000256" key="1">
    <source>
        <dbReference type="ARBA" id="ARBA00004127"/>
    </source>
</evidence>
<evidence type="ECO:0000256" key="3">
    <source>
        <dbReference type="ARBA" id="ARBA00022692"/>
    </source>
</evidence>
<evidence type="ECO:0000256" key="4">
    <source>
        <dbReference type="ARBA" id="ARBA00022729"/>
    </source>
</evidence>
<dbReference type="GeneID" id="54783188"/>
<feature type="transmembrane region" description="Helical" evidence="7">
    <location>
        <begin position="150"/>
        <end position="172"/>
    </location>
</feature>
<keyword evidence="2 7" id="KW-0337">GPI-anchor biosynthesis</keyword>
<dbReference type="OMA" id="DFMIEDC"/>
<feature type="signal peptide" evidence="7">
    <location>
        <begin position="1"/>
        <end position="19"/>
    </location>
</feature>
<dbReference type="AlphaFoldDB" id="A0A642UGT2"/>
<keyword evidence="6 7" id="KW-0472">Membrane</keyword>
<evidence type="ECO:0000256" key="7">
    <source>
        <dbReference type="RuleBase" id="RU365066"/>
    </source>
</evidence>
<feature type="transmembrane region" description="Helical" evidence="7">
    <location>
        <begin position="117"/>
        <end position="138"/>
    </location>
</feature>
<keyword evidence="3 7" id="KW-0812">Transmembrane</keyword>
<protein>
    <recommendedName>
        <fullName evidence="7">Post-GPI attachment to proteins factor 3</fullName>
    </recommendedName>
</protein>
<keyword evidence="9" id="KW-1185">Reference proteome</keyword>
<dbReference type="OrthoDB" id="419770at2759"/>
<dbReference type="Pfam" id="PF04080">
    <property type="entry name" value="Per1"/>
    <property type="match status" value="1"/>
</dbReference>
<dbReference type="VEuPathDB" id="FungiDB:DIURU_004537"/>
<gene>
    <name evidence="8" type="ORF">DIURU_004537</name>
</gene>
<feature type="transmembrane region" description="Helical" evidence="7">
    <location>
        <begin position="337"/>
        <end position="357"/>
    </location>
</feature>
<feature type="transmembrane region" description="Helical" evidence="7">
    <location>
        <begin position="309"/>
        <end position="330"/>
    </location>
</feature>
<comment type="similarity">
    <text evidence="7">Belongs to the PGAP3 family.</text>
</comment>
<sequence>MRWPIALVLSLVAMVSVEASAGDNLDEMDFCKGQCWHMACAHYDYRDDHPEWPYTAHWSFTEEPLPRYLQLLGWDCEANCDYECQRIITAERRAENLEVLQFHGKWPFLRVFGCQELASVVFSVGNFIVQFLGLYQIINAIKKYPTPWIYYCDVMGVALVSMAAWAFSTIFHIRDTEQTEKLDYYFAGLTVLSSAHAIGARFWRLYRPQNRLGRWIWLGVCVAAYANHIHRLETDWSYTYNMQANIAVGIIQNVLLILLLYQIYSEYYEKEQVDKKPSKNHLKYLGDRPTILGSFYTYSAKLYSIYPGLLAAIVAFGILFEVFDFSPIFYDLIDAHALWHLITIIPVWCGWYNWMIWDINENVWPDVQAQLAKKTQ</sequence>
<comment type="caution">
    <text evidence="8">The sequence shown here is derived from an EMBL/GenBank/DDBJ whole genome shotgun (WGS) entry which is preliminary data.</text>
</comment>
<feature type="transmembrane region" description="Helical" evidence="7">
    <location>
        <begin position="184"/>
        <end position="203"/>
    </location>
</feature>
<comment type="function">
    <text evidence="7">Involved in the lipid remodeling steps of GPI-anchor maturation.</text>
</comment>
<dbReference type="EMBL" id="SWFT01000137">
    <property type="protein sequence ID" value="KAA8898693.1"/>
    <property type="molecule type" value="Genomic_DNA"/>
</dbReference>
<reference evidence="8 9" key="1">
    <citation type="submission" date="2019-07" db="EMBL/GenBank/DDBJ databases">
        <title>Genome assembly of two rare yeast pathogens: Diutina rugosa and Trichomonascus ciferrii.</title>
        <authorList>
            <person name="Mixao V."/>
            <person name="Saus E."/>
            <person name="Hansen A."/>
            <person name="Lass-Flor C."/>
            <person name="Gabaldon T."/>
        </authorList>
    </citation>
    <scope>NUCLEOTIDE SEQUENCE [LARGE SCALE GENOMIC DNA]</scope>
    <source>
        <strain evidence="8 9">CBS 613</strain>
    </source>
</reference>
<feature type="transmembrane region" description="Helical" evidence="7">
    <location>
        <begin position="244"/>
        <end position="264"/>
    </location>
</feature>
<dbReference type="RefSeq" id="XP_034010618.1">
    <property type="nucleotide sequence ID" value="XM_034157421.1"/>
</dbReference>
<dbReference type="Proteomes" id="UP000449547">
    <property type="component" value="Unassembled WGS sequence"/>
</dbReference>
<dbReference type="GO" id="GO:0005789">
    <property type="term" value="C:endoplasmic reticulum membrane"/>
    <property type="evidence" value="ECO:0007669"/>
    <property type="project" value="UniProtKB-SubCell"/>
</dbReference>
<proteinExistence type="inferred from homology"/>
<evidence type="ECO:0000256" key="5">
    <source>
        <dbReference type="ARBA" id="ARBA00022989"/>
    </source>
</evidence>
<comment type="subcellular location">
    <subcellularLocation>
        <location evidence="1">Endomembrane system</location>
        <topology evidence="1">Multi-pass membrane protein</topology>
    </subcellularLocation>
    <subcellularLocation>
        <location evidence="7">Endoplasmic reticulum membrane</location>
        <topology evidence="7">Multi-pass membrane protein</topology>
    </subcellularLocation>
</comment>
<accession>A0A642UGT2</accession>
<dbReference type="InterPro" id="IPR007217">
    <property type="entry name" value="Per1-like"/>
</dbReference>
<evidence type="ECO:0000313" key="8">
    <source>
        <dbReference type="EMBL" id="KAA8898693.1"/>
    </source>
</evidence>
<evidence type="ECO:0000256" key="6">
    <source>
        <dbReference type="ARBA" id="ARBA00023136"/>
    </source>
</evidence>
<feature type="transmembrane region" description="Helical" evidence="7">
    <location>
        <begin position="215"/>
        <end position="232"/>
    </location>
</feature>
<keyword evidence="5 7" id="KW-1133">Transmembrane helix</keyword>
<evidence type="ECO:0000256" key="2">
    <source>
        <dbReference type="ARBA" id="ARBA00022502"/>
    </source>
</evidence>
<keyword evidence="4 7" id="KW-0732">Signal</keyword>
<name>A0A642UGT2_DIURU</name>
<dbReference type="PANTHER" id="PTHR13148">
    <property type="entry name" value="PER1-RELATED"/>
    <property type="match status" value="1"/>
</dbReference>
<evidence type="ECO:0000313" key="9">
    <source>
        <dbReference type="Proteomes" id="UP000449547"/>
    </source>
</evidence>
<dbReference type="GO" id="GO:0006506">
    <property type="term" value="P:GPI anchor biosynthetic process"/>
    <property type="evidence" value="ECO:0007669"/>
    <property type="project" value="UniProtKB-KW"/>
</dbReference>
<keyword evidence="7" id="KW-0256">Endoplasmic reticulum</keyword>
<feature type="chain" id="PRO_5025085729" description="Post-GPI attachment to proteins factor 3" evidence="7">
    <location>
        <begin position="20"/>
        <end position="376"/>
    </location>
</feature>
<dbReference type="PANTHER" id="PTHR13148:SF0">
    <property type="entry name" value="POST-GPI ATTACHMENT TO PROTEINS FACTOR 3"/>
    <property type="match status" value="1"/>
</dbReference>